<dbReference type="EC" id="4.1.1.20" evidence="10 12"/>
<dbReference type="InterPro" id="IPR029066">
    <property type="entry name" value="PLP-binding_barrel"/>
</dbReference>
<dbReference type="PANTHER" id="PTHR43727:SF2">
    <property type="entry name" value="GROUP IV DECARBOXYLASE"/>
    <property type="match status" value="1"/>
</dbReference>
<feature type="binding site" evidence="12">
    <location>
        <position position="294"/>
    </location>
    <ligand>
        <name>substrate</name>
    </ligand>
</feature>
<dbReference type="Pfam" id="PF02784">
    <property type="entry name" value="Orn_Arg_deC_N"/>
    <property type="match status" value="1"/>
</dbReference>
<dbReference type="InterPro" id="IPR002986">
    <property type="entry name" value="DAP_deCOOHase_LysA"/>
</dbReference>
<evidence type="ECO:0000256" key="6">
    <source>
        <dbReference type="ARBA" id="ARBA00023239"/>
    </source>
</evidence>
<proteinExistence type="inferred from homology"/>
<dbReference type="PANTHER" id="PTHR43727">
    <property type="entry name" value="DIAMINOPIMELATE DECARBOXYLASE"/>
    <property type="match status" value="1"/>
</dbReference>
<dbReference type="InterPro" id="IPR022653">
    <property type="entry name" value="De-COase2_pyr-phos_BS"/>
</dbReference>
<comment type="function">
    <text evidence="12">Specifically catalyzes the decarboxylation of meso-diaminopimelate (meso-DAP) to L-lysine.</text>
</comment>
<dbReference type="InterPro" id="IPR009006">
    <property type="entry name" value="Ala_racemase/Decarboxylase_C"/>
</dbReference>
<keyword evidence="6 12" id="KW-0456">Lyase</keyword>
<comment type="catalytic activity">
    <reaction evidence="7 12 14">
        <text>meso-2,6-diaminopimelate + H(+) = L-lysine + CO2</text>
        <dbReference type="Rhea" id="RHEA:15101"/>
        <dbReference type="ChEBI" id="CHEBI:15378"/>
        <dbReference type="ChEBI" id="CHEBI:16526"/>
        <dbReference type="ChEBI" id="CHEBI:32551"/>
        <dbReference type="ChEBI" id="CHEBI:57791"/>
        <dbReference type="EC" id="4.1.1.20"/>
    </reaction>
</comment>
<dbReference type="AlphaFoldDB" id="A0A2V3W6P5"/>
<evidence type="ECO:0000256" key="14">
    <source>
        <dbReference type="RuleBase" id="RU003738"/>
    </source>
</evidence>
<dbReference type="NCBIfam" id="TIGR01048">
    <property type="entry name" value="lysA"/>
    <property type="match status" value="1"/>
</dbReference>
<dbReference type="Gene3D" id="3.20.20.10">
    <property type="entry name" value="Alanine racemase"/>
    <property type="match status" value="1"/>
</dbReference>
<evidence type="ECO:0000256" key="9">
    <source>
        <dbReference type="ARBA" id="ARBA00060983"/>
    </source>
</evidence>
<dbReference type="PRINTS" id="PR01179">
    <property type="entry name" value="ODADCRBXLASE"/>
</dbReference>
<dbReference type="FunFam" id="3.20.20.10:FF:000003">
    <property type="entry name" value="Diaminopimelate decarboxylase"/>
    <property type="match status" value="1"/>
</dbReference>
<feature type="modified residue" description="N6-(pyridoxal phosphate)lysine" evidence="12 13">
    <location>
        <position position="67"/>
    </location>
</feature>
<dbReference type="CDD" id="cd06828">
    <property type="entry name" value="PLPDE_III_DapDC"/>
    <property type="match status" value="1"/>
</dbReference>
<dbReference type="Proteomes" id="UP000247978">
    <property type="component" value="Unassembled WGS sequence"/>
</dbReference>
<organism evidence="17 18">
    <name type="scientific">Pseudogracilibacillus auburnensis</name>
    <dbReference type="NCBI Taxonomy" id="1494959"/>
    <lineage>
        <taxon>Bacteria</taxon>
        <taxon>Bacillati</taxon>
        <taxon>Bacillota</taxon>
        <taxon>Bacilli</taxon>
        <taxon>Bacillales</taxon>
        <taxon>Bacillaceae</taxon>
        <taxon>Pseudogracilibacillus</taxon>
    </lineage>
</organism>
<dbReference type="RefSeq" id="WP_110394532.1">
    <property type="nucleotide sequence ID" value="NZ_JBHUHB010000001.1"/>
</dbReference>
<comment type="pathway">
    <text evidence="8 12 14">Amino-acid biosynthesis; L-lysine biosynthesis via DAP pathway; L-lysine from DL-2,6-diaminopimelate: step 1/1.</text>
</comment>
<feature type="binding site" evidence="12">
    <location>
        <position position="391"/>
    </location>
    <ligand>
        <name>pyridoxal 5'-phosphate</name>
        <dbReference type="ChEBI" id="CHEBI:597326"/>
    </ligand>
</feature>
<evidence type="ECO:0000256" key="1">
    <source>
        <dbReference type="ARBA" id="ARBA00001933"/>
    </source>
</evidence>
<keyword evidence="2 12" id="KW-0028">Amino-acid biosynthesis</keyword>
<keyword evidence="3 12" id="KW-0210">Decarboxylase</keyword>
<evidence type="ECO:0000313" key="18">
    <source>
        <dbReference type="Proteomes" id="UP000247978"/>
    </source>
</evidence>
<keyword evidence="4 12" id="KW-0663">Pyridoxal phosphate</keyword>
<reference evidence="17 18" key="1">
    <citation type="submission" date="2018-05" db="EMBL/GenBank/DDBJ databases">
        <title>Genomic Encyclopedia of Type Strains, Phase IV (KMG-IV): sequencing the most valuable type-strain genomes for metagenomic binning, comparative biology and taxonomic classification.</title>
        <authorList>
            <person name="Goeker M."/>
        </authorList>
    </citation>
    <scope>NUCLEOTIDE SEQUENCE [LARGE SCALE GENOMIC DNA]</scope>
    <source>
        <strain evidence="17 18">DSM 28556</strain>
    </source>
</reference>
<feature type="active site" description="Proton donor" evidence="13">
    <location>
        <position position="362"/>
    </location>
</feature>
<dbReference type="GO" id="GO:0030170">
    <property type="term" value="F:pyridoxal phosphate binding"/>
    <property type="evidence" value="ECO:0007669"/>
    <property type="project" value="UniProtKB-UniRule"/>
</dbReference>
<evidence type="ECO:0000259" key="16">
    <source>
        <dbReference type="Pfam" id="PF02784"/>
    </source>
</evidence>
<dbReference type="SUPFAM" id="SSF51419">
    <property type="entry name" value="PLP-binding barrel"/>
    <property type="match status" value="1"/>
</dbReference>
<evidence type="ECO:0000256" key="3">
    <source>
        <dbReference type="ARBA" id="ARBA00022793"/>
    </source>
</evidence>
<comment type="caution">
    <text evidence="17">The sequence shown here is derived from an EMBL/GenBank/DDBJ whole genome shotgun (WGS) entry which is preliminary data.</text>
</comment>
<feature type="domain" description="Orn/DAP/Arg decarboxylase 2 N-terminal" evidence="16">
    <location>
        <begin position="40"/>
        <end position="297"/>
    </location>
</feature>
<feature type="binding site" evidence="12">
    <location>
        <position position="335"/>
    </location>
    <ligand>
        <name>substrate</name>
    </ligand>
</feature>
<dbReference type="PROSITE" id="PS00878">
    <property type="entry name" value="ODR_DC_2_1"/>
    <property type="match status" value="1"/>
</dbReference>
<evidence type="ECO:0000256" key="8">
    <source>
        <dbReference type="ARBA" id="ARBA00060643"/>
    </source>
</evidence>
<sequence length="443" mass="49342">MIIDNHPFSVNEKGHLEIGNVDTVELANEYGTPLYVYDVAKVRKNCRAFINTFTKLGVKAQVTYASKAFSTIAILEVINQEGLSLDVVSEGELYTALKADFPTEKIHLHGNNKSEAELIMAIDNNIGCIIIDNFYEIELLDRLLKEKNKQMDVLFRVTPGVESETHQYIMTGNEDSKFGFNLQNGQIEHAYHMVQGHPNIKLKGLHCHIGSQIFTTKSFTLAIEMLFTLIAKWNQTDNFIPEVMNFGGGFGIRYTKDDRPLPQAEHVEKIVETVESEITKLSIPMPEIWIEPGRSIVGDAGITLYTVGSMKSIPNVREYVAIDGGMADNIRPALYQAKYEGIIANKADKAPTKTVSIAGKCCESGDMLIWDLPVASIEHNDILAVFSTGAYGYAMASNYNRFQKPAVVFVEDGTAQLVVKRETLDDIIKNDLSYTKNSNLTGR</sequence>
<comment type="subunit">
    <text evidence="12">Homodimer.</text>
</comment>
<dbReference type="InterPro" id="IPR022643">
    <property type="entry name" value="De-COase2_C"/>
</dbReference>
<feature type="binding site" evidence="12">
    <location>
        <position position="249"/>
    </location>
    <ligand>
        <name>pyridoxal 5'-phosphate</name>
        <dbReference type="ChEBI" id="CHEBI:597326"/>
    </ligand>
</feature>
<dbReference type="HAMAP" id="MF_02120">
    <property type="entry name" value="LysA"/>
    <property type="match status" value="1"/>
</dbReference>
<comment type="cofactor">
    <cofactor evidence="1 12 13 14">
        <name>pyridoxal 5'-phosphate</name>
        <dbReference type="ChEBI" id="CHEBI:597326"/>
    </cofactor>
</comment>
<evidence type="ECO:0000256" key="7">
    <source>
        <dbReference type="ARBA" id="ARBA00050464"/>
    </source>
</evidence>
<dbReference type="GO" id="GO:0008836">
    <property type="term" value="F:diaminopimelate decarboxylase activity"/>
    <property type="evidence" value="ECO:0007669"/>
    <property type="project" value="UniProtKB-UniRule"/>
</dbReference>
<evidence type="ECO:0000259" key="15">
    <source>
        <dbReference type="Pfam" id="PF00278"/>
    </source>
</evidence>
<dbReference type="EMBL" id="QJJQ01000003">
    <property type="protein sequence ID" value="PXW88701.1"/>
    <property type="molecule type" value="Genomic_DNA"/>
</dbReference>
<feature type="domain" description="Orn/DAP/Arg decarboxylase 2 C-terminal" evidence="15">
    <location>
        <begin position="34"/>
        <end position="389"/>
    </location>
</feature>
<evidence type="ECO:0000256" key="13">
    <source>
        <dbReference type="PIRSR" id="PIRSR600183-50"/>
    </source>
</evidence>
<keyword evidence="18" id="KW-1185">Reference proteome</keyword>
<dbReference type="FunFam" id="2.40.37.10:FF:000003">
    <property type="entry name" value="Diaminopimelate decarboxylase"/>
    <property type="match status" value="1"/>
</dbReference>
<feature type="binding site" evidence="12">
    <location>
        <position position="363"/>
    </location>
    <ligand>
        <name>substrate</name>
    </ligand>
</feature>
<feature type="binding site" evidence="12">
    <location>
        <begin position="291"/>
        <end position="294"/>
    </location>
    <ligand>
        <name>pyridoxal 5'-phosphate</name>
        <dbReference type="ChEBI" id="CHEBI:597326"/>
    </ligand>
</feature>
<dbReference type="Gene3D" id="2.40.37.10">
    <property type="entry name" value="Lyase, Ornithine Decarboxylase, Chain A, domain 1"/>
    <property type="match status" value="1"/>
</dbReference>
<dbReference type="UniPathway" id="UPA00034">
    <property type="reaction ID" value="UER00027"/>
</dbReference>
<accession>A0A2V3W6P5</accession>
<evidence type="ECO:0000256" key="12">
    <source>
        <dbReference type="HAMAP-Rule" id="MF_02120"/>
    </source>
</evidence>
<feature type="binding site" evidence="12">
    <location>
        <position position="391"/>
    </location>
    <ligand>
        <name>substrate</name>
    </ligand>
</feature>
<dbReference type="PRINTS" id="PR01181">
    <property type="entry name" value="DAPDCRBXLASE"/>
</dbReference>
<evidence type="ECO:0000256" key="4">
    <source>
        <dbReference type="ARBA" id="ARBA00022898"/>
    </source>
</evidence>
<dbReference type="Pfam" id="PF00278">
    <property type="entry name" value="Orn_DAP_Arg_deC"/>
    <property type="match status" value="1"/>
</dbReference>
<keyword evidence="5 12" id="KW-0457">Lysine biosynthesis</keyword>
<comment type="similarity">
    <text evidence="9 12">Belongs to the Orn/Lys/Arg decarboxylase class-II family. LysA subfamily.</text>
</comment>
<dbReference type="OrthoDB" id="9802241at2"/>
<evidence type="ECO:0000256" key="11">
    <source>
        <dbReference type="ARBA" id="ARBA00074972"/>
    </source>
</evidence>
<evidence type="ECO:0000313" key="17">
    <source>
        <dbReference type="EMBL" id="PXW88701.1"/>
    </source>
</evidence>
<dbReference type="GO" id="GO:0009089">
    <property type="term" value="P:lysine biosynthetic process via diaminopimelate"/>
    <property type="evidence" value="ECO:0007669"/>
    <property type="project" value="UniProtKB-UniRule"/>
</dbReference>
<dbReference type="InterPro" id="IPR022644">
    <property type="entry name" value="De-COase2_N"/>
</dbReference>
<feature type="binding site" evidence="12">
    <location>
        <position position="331"/>
    </location>
    <ligand>
        <name>substrate</name>
    </ligand>
</feature>
<gene>
    <name evidence="12" type="primary">lysA</name>
    <name evidence="17" type="ORF">DFR56_103206</name>
</gene>
<dbReference type="SUPFAM" id="SSF50621">
    <property type="entry name" value="Alanine racemase C-terminal domain-like"/>
    <property type="match status" value="1"/>
</dbReference>
<evidence type="ECO:0000256" key="5">
    <source>
        <dbReference type="ARBA" id="ARBA00023154"/>
    </source>
</evidence>
<evidence type="ECO:0000256" key="2">
    <source>
        <dbReference type="ARBA" id="ARBA00022605"/>
    </source>
</evidence>
<protein>
    <recommendedName>
        <fullName evidence="11 12">Diaminopimelate decarboxylase</fullName>
        <shortName evidence="12">DAP decarboxylase</shortName>
        <shortName evidence="12">DAPDC</shortName>
        <ecNumber evidence="10 12">4.1.1.20</ecNumber>
    </recommendedName>
</protein>
<name>A0A2V3W6P5_9BACI</name>
<evidence type="ECO:0000256" key="10">
    <source>
        <dbReference type="ARBA" id="ARBA00066427"/>
    </source>
</evidence>
<dbReference type="InterPro" id="IPR000183">
    <property type="entry name" value="Orn/DAP/Arg_de-COase"/>
</dbReference>